<dbReference type="InterPro" id="IPR029478">
    <property type="entry name" value="TM1586_NiRdase"/>
</dbReference>
<sequence length="237" mass="26107">MELYSSIFTRKSTRNFKTTPLSKELLNEMEAMLGGLRPLLPGAEITYQLVGPEGVKGLGVPKAPHYLLIYGKEQPLRDACAGFMFQYVDLFLFSKGYAARWLGMLKPKADNQDYIIGLAFGEPAEPSSRTATEFERKTLKDISEGKDARLEAARLAPSGLNGQPWYFIVNNGAIFVYRQKKIKGLPGMIYKLTELDVGIALCHLAVASEAKGQPFEFTISKGAPAAPDGYLYLGTVK</sequence>
<evidence type="ECO:0000313" key="2">
    <source>
        <dbReference type="EMBL" id="MDT2735571.1"/>
    </source>
</evidence>
<organism evidence="2 4">
    <name type="scientific">Enterococcus pseudoavium</name>
    <dbReference type="NCBI Taxonomy" id="44007"/>
    <lineage>
        <taxon>Bacteria</taxon>
        <taxon>Bacillati</taxon>
        <taxon>Bacillota</taxon>
        <taxon>Bacilli</taxon>
        <taxon>Lactobacillales</taxon>
        <taxon>Enterococcaceae</taxon>
        <taxon>Enterococcus</taxon>
    </lineage>
</organism>
<dbReference type="EMBL" id="JARQAZ010000001">
    <property type="protein sequence ID" value="MDT2769407.1"/>
    <property type="molecule type" value="Genomic_DNA"/>
</dbReference>
<evidence type="ECO:0000313" key="4">
    <source>
        <dbReference type="Proteomes" id="UP001180842"/>
    </source>
</evidence>
<dbReference type="Gene3D" id="3.40.109.10">
    <property type="entry name" value="NADH Oxidase"/>
    <property type="match status" value="1"/>
</dbReference>
<protein>
    <submittedName>
        <fullName evidence="2">Nitroreductase family protein</fullName>
    </submittedName>
</protein>
<dbReference type="Gene3D" id="3.40.109.30">
    <property type="entry name" value="putative nitroreductase (tm1586), domain 2"/>
    <property type="match status" value="1"/>
</dbReference>
<name>A0AAE4L0C2_9ENTE</name>
<proteinExistence type="predicted"/>
<dbReference type="RefSeq" id="WP_311796295.1">
    <property type="nucleotide sequence ID" value="NZ_JARQAI010000001.1"/>
</dbReference>
<evidence type="ECO:0000313" key="3">
    <source>
        <dbReference type="EMBL" id="MDT2769407.1"/>
    </source>
</evidence>
<dbReference type="Proteomes" id="UP001180842">
    <property type="component" value="Unassembled WGS sequence"/>
</dbReference>
<evidence type="ECO:0000259" key="1">
    <source>
        <dbReference type="Pfam" id="PF14512"/>
    </source>
</evidence>
<keyword evidence="5" id="KW-1185">Reference proteome</keyword>
<dbReference type="GO" id="GO:0016491">
    <property type="term" value="F:oxidoreductase activity"/>
    <property type="evidence" value="ECO:0007669"/>
    <property type="project" value="InterPro"/>
</dbReference>
<reference evidence="2 5" key="1">
    <citation type="submission" date="2023-03" db="EMBL/GenBank/DDBJ databases">
        <authorList>
            <person name="Shen W."/>
            <person name="Cai J."/>
        </authorList>
    </citation>
    <scope>NUCLEOTIDE SEQUENCE</scope>
    <source>
        <strain evidence="2">P69-2</strain>
        <strain evidence="3 5">Y59</strain>
    </source>
</reference>
<evidence type="ECO:0000313" key="5">
    <source>
        <dbReference type="Proteomes" id="UP001269061"/>
    </source>
</evidence>
<dbReference type="Pfam" id="PF14512">
    <property type="entry name" value="TM1586_NiRdase"/>
    <property type="match status" value="1"/>
</dbReference>
<dbReference type="EMBL" id="JARQAI010000001">
    <property type="protein sequence ID" value="MDT2735571.1"/>
    <property type="molecule type" value="Genomic_DNA"/>
</dbReference>
<dbReference type="InterPro" id="IPR000415">
    <property type="entry name" value="Nitroreductase-like"/>
</dbReference>
<comment type="caution">
    <text evidence="2">The sequence shown here is derived from an EMBL/GenBank/DDBJ whole genome shotgun (WGS) entry which is preliminary data.</text>
</comment>
<gene>
    <name evidence="2" type="ORF">P7H00_00300</name>
    <name evidence="3" type="ORF">P7H46_00990</name>
</gene>
<dbReference type="AlphaFoldDB" id="A0AAE4L0C2"/>
<accession>A0AAE4L0C2</accession>
<dbReference type="Proteomes" id="UP001269061">
    <property type="component" value="Unassembled WGS sequence"/>
</dbReference>
<feature type="domain" description="Putative nitroreductase TM1586" evidence="1">
    <location>
        <begin position="2"/>
        <end position="208"/>
    </location>
</feature>
<dbReference type="SUPFAM" id="SSF55469">
    <property type="entry name" value="FMN-dependent nitroreductase-like"/>
    <property type="match status" value="1"/>
</dbReference>